<keyword evidence="2" id="KW-1185">Reference proteome</keyword>
<name>A0ABW0AT52_9ACTN</name>
<comment type="caution">
    <text evidence="1">The sequence shown here is derived from an EMBL/GenBank/DDBJ whole genome shotgun (WGS) entry which is preliminary data.</text>
</comment>
<reference evidence="2" key="1">
    <citation type="journal article" date="2019" name="Int. J. Syst. Evol. Microbiol.">
        <title>The Global Catalogue of Microorganisms (GCM) 10K type strain sequencing project: providing services to taxonomists for standard genome sequencing and annotation.</title>
        <authorList>
            <consortium name="The Broad Institute Genomics Platform"/>
            <consortium name="The Broad Institute Genome Sequencing Center for Infectious Disease"/>
            <person name="Wu L."/>
            <person name="Ma J."/>
        </authorList>
    </citation>
    <scope>NUCLEOTIDE SEQUENCE [LARGE SCALE GENOMIC DNA]</scope>
    <source>
        <strain evidence="2">PCU 266</strain>
    </source>
</reference>
<organism evidence="1 2">
    <name type="scientific">Streptomyces amakusaensis</name>
    <dbReference type="NCBI Taxonomy" id="67271"/>
    <lineage>
        <taxon>Bacteria</taxon>
        <taxon>Bacillati</taxon>
        <taxon>Actinomycetota</taxon>
        <taxon>Actinomycetes</taxon>
        <taxon>Kitasatosporales</taxon>
        <taxon>Streptomycetaceae</taxon>
        <taxon>Streptomyces</taxon>
    </lineage>
</organism>
<dbReference type="EMBL" id="JBHSKP010000053">
    <property type="protein sequence ID" value="MFC5156948.1"/>
    <property type="molecule type" value="Genomic_DNA"/>
</dbReference>
<accession>A0ABW0AT52</accession>
<evidence type="ECO:0000313" key="1">
    <source>
        <dbReference type="EMBL" id="MFC5156948.1"/>
    </source>
</evidence>
<protein>
    <submittedName>
        <fullName evidence="1">Uncharacterized protein</fullName>
    </submittedName>
</protein>
<sequence>MFHVGELHPQAAGPGVVGADVHLGEAVGGDLLELLLARALLAGDGPVD</sequence>
<proteinExistence type="predicted"/>
<dbReference type="RefSeq" id="WP_344486568.1">
    <property type="nucleotide sequence ID" value="NZ_BAAASB010000042.1"/>
</dbReference>
<gene>
    <name evidence="1" type="ORF">ACFPRH_35075</name>
</gene>
<evidence type="ECO:0000313" key="2">
    <source>
        <dbReference type="Proteomes" id="UP001596160"/>
    </source>
</evidence>
<dbReference type="Proteomes" id="UP001596160">
    <property type="component" value="Unassembled WGS sequence"/>
</dbReference>